<evidence type="ECO:0000256" key="1">
    <source>
        <dbReference type="SAM" id="SignalP"/>
    </source>
</evidence>
<name>A0AA40F8I0_9PEZI</name>
<reference evidence="2" key="1">
    <citation type="submission" date="2023-06" db="EMBL/GenBank/DDBJ databases">
        <title>Genome-scale phylogeny and comparative genomics of the fungal order Sordariales.</title>
        <authorList>
            <consortium name="Lawrence Berkeley National Laboratory"/>
            <person name="Hensen N."/>
            <person name="Bonometti L."/>
            <person name="Westerberg I."/>
            <person name="Brannstrom I.O."/>
            <person name="Guillou S."/>
            <person name="Cros-Aarteil S."/>
            <person name="Calhoun S."/>
            <person name="Haridas S."/>
            <person name="Kuo A."/>
            <person name="Mondo S."/>
            <person name="Pangilinan J."/>
            <person name="Riley R."/>
            <person name="LaButti K."/>
            <person name="Andreopoulos B."/>
            <person name="Lipzen A."/>
            <person name="Chen C."/>
            <person name="Yanf M."/>
            <person name="Daum C."/>
            <person name="Ng V."/>
            <person name="Clum A."/>
            <person name="Steindorff A."/>
            <person name="Ohm R."/>
            <person name="Martin F."/>
            <person name="Silar P."/>
            <person name="Natvig D."/>
            <person name="Lalanne C."/>
            <person name="Gautier V."/>
            <person name="Ament-velasquez S.L."/>
            <person name="Kruys A."/>
            <person name="Hutchinson M.I."/>
            <person name="Powell A.J."/>
            <person name="Barry K."/>
            <person name="Miller A.N."/>
            <person name="Grigoriev I.V."/>
            <person name="Debuchy R."/>
            <person name="Gladieux P."/>
            <person name="Thoren M.H."/>
            <person name="Johannesson H."/>
        </authorList>
    </citation>
    <scope>NUCLEOTIDE SEQUENCE</scope>
    <source>
        <strain evidence="2">SMH3187-1</strain>
    </source>
</reference>
<keyword evidence="3" id="KW-1185">Reference proteome</keyword>
<evidence type="ECO:0000313" key="2">
    <source>
        <dbReference type="EMBL" id="KAK0752977.1"/>
    </source>
</evidence>
<protein>
    <submittedName>
        <fullName evidence="2">Uncharacterized protein</fullName>
    </submittedName>
</protein>
<sequence>MHLHPITSTVAILLLGAWALPTPDKTYKTIPIIPIANCLPVLGSAPHAASIISRDGVKLVDELPRRLLPSKSTREERPSPPFCLCLSPSLDP</sequence>
<accession>A0AA40F8I0</accession>
<dbReference type="AlphaFoldDB" id="A0AA40F8I0"/>
<organism evidence="2 3">
    <name type="scientific">Schizothecium vesticola</name>
    <dbReference type="NCBI Taxonomy" id="314040"/>
    <lineage>
        <taxon>Eukaryota</taxon>
        <taxon>Fungi</taxon>
        <taxon>Dikarya</taxon>
        <taxon>Ascomycota</taxon>
        <taxon>Pezizomycotina</taxon>
        <taxon>Sordariomycetes</taxon>
        <taxon>Sordariomycetidae</taxon>
        <taxon>Sordariales</taxon>
        <taxon>Schizotheciaceae</taxon>
        <taxon>Schizothecium</taxon>
    </lineage>
</organism>
<dbReference type="EMBL" id="JAUKUD010000001">
    <property type="protein sequence ID" value="KAK0752977.1"/>
    <property type="molecule type" value="Genomic_DNA"/>
</dbReference>
<gene>
    <name evidence="2" type="ORF">B0T18DRAFT_4774</name>
</gene>
<evidence type="ECO:0000313" key="3">
    <source>
        <dbReference type="Proteomes" id="UP001172155"/>
    </source>
</evidence>
<keyword evidence="1" id="KW-0732">Signal</keyword>
<comment type="caution">
    <text evidence="2">The sequence shown here is derived from an EMBL/GenBank/DDBJ whole genome shotgun (WGS) entry which is preliminary data.</text>
</comment>
<proteinExistence type="predicted"/>
<feature type="chain" id="PRO_5041416760" evidence="1">
    <location>
        <begin position="20"/>
        <end position="92"/>
    </location>
</feature>
<dbReference type="Proteomes" id="UP001172155">
    <property type="component" value="Unassembled WGS sequence"/>
</dbReference>
<feature type="signal peptide" evidence="1">
    <location>
        <begin position="1"/>
        <end position="19"/>
    </location>
</feature>